<dbReference type="InterPro" id="IPR046349">
    <property type="entry name" value="C1-like_sf"/>
</dbReference>
<dbReference type="KEGG" id="qlo:115981181"/>
<dbReference type="EMBL" id="LRBV02000003">
    <property type="status" value="NOT_ANNOTATED_CDS"/>
    <property type="molecule type" value="Genomic_DNA"/>
</dbReference>
<evidence type="ECO:0000259" key="7">
    <source>
        <dbReference type="Pfam" id="PF13905"/>
    </source>
</evidence>
<accession>A0A7N2LB37</accession>
<dbReference type="GeneID" id="115981181"/>
<dbReference type="EnsemblPlants" id="QL03p060062:mrna">
    <property type="protein sequence ID" value="QL03p060062:mrna"/>
    <property type="gene ID" value="QL03p060062"/>
</dbReference>
<name>A0A7N2LB37_QUELO</name>
<dbReference type="PANTHER" id="PTHR13871:SF96">
    <property type="entry name" value="THIOREDOXIN DOMAIN-CONTAINING PROTEIN"/>
    <property type="match status" value="1"/>
</dbReference>
<evidence type="ECO:0000313" key="8">
    <source>
        <dbReference type="EnsemblPlants" id="QL03p060062:mrna"/>
    </source>
</evidence>
<keyword evidence="9" id="KW-1185">Reference proteome</keyword>
<gene>
    <name evidence="8" type="primary">LOC115981181</name>
</gene>
<dbReference type="InterPro" id="IPR052259">
    <property type="entry name" value="Nucleoredoxin-like"/>
</dbReference>
<proteinExistence type="predicted"/>
<dbReference type="GO" id="GO:0047134">
    <property type="term" value="F:protein-disulfide reductase [NAD(P)H] activity"/>
    <property type="evidence" value="ECO:0007669"/>
    <property type="project" value="UniProtKB-EC"/>
</dbReference>
<comment type="catalytic activity">
    <reaction evidence="5">
        <text>[protein]-dithiol + NAD(+) = [protein]-disulfide + NADH + H(+)</text>
        <dbReference type="Rhea" id="RHEA:18749"/>
        <dbReference type="Rhea" id="RHEA-COMP:10593"/>
        <dbReference type="Rhea" id="RHEA-COMP:10594"/>
        <dbReference type="ChEBI" id="CHEBI:15378"/>
        <dbReference type="ChEBI" id="CHEBI:29950"/>
        <dbReference type="ChEBI" id="CHEBI:50058"/>
        <dbReference type="ChEBI" id="CHEBI:57540"/>
        <dbReference type="ChEBI" id="CHEBI:57945"/>
        <dbReference type="EC" id="1.8.1.8"/>
    </reaction>
</comment>
<dbReference type="OrthoDB" id="409136at2759"/>
<dbReference type="Gramene" id="QL03p060062:mrna">
    <property type="protein sequence ID" value="QL03p060062:mrna"/>
    <property type="gene ID" value="QL03p060062"/>
</dbReference>
<dbReference type="RefSeq" id="XP_030959210.1">
    <property type="nucleotide sequence ID" value="XM_031103350.1"/>
</dbReference>
<dbReference type="AlphaFoldDB" id="A0A7N2LB37"/>
<evidence type="ECO:0000256" key="5">
    <source>
        <dbReference type="ARBA" id="ARBA00047388"/>
    </source>
</evidence>
<dbReference type="InParanoid" id="A0A7N2LB37"/>
<comment type="catalytic activity">
    <reaction evidence="6">
        <text>[protein]-dithiol + NADP(+) = [protein]-disulfide + NADPH + H(+)</text>
        <dbReference type="Rhea" id="RHEA:18753"/>
        <dbReference type="Rhea" id="RHEA-COMP:10593"/>
        <dbReference type="Rhea" id="RHEA-COMP:10594"/>
        <dbReference type="ChEBI" id="CHEBI:15378"/>
        <dbReference type="ChEBI" id="CHEBI:29950"/>
        <dbReference type="ChEBI" id="CHEBI:50058"/>
        <dbReference type="ChEBI" id="CHEBI:57783"/>
        <dbReference type="ChEBI" id="CHEBI:58349"/>
        <dbReference type="EC" id="1.8.1.8"/>
    </reaction>
</comment>
<reference evidence="8 9" key="1">
    <citation type="journal article" date="2016" name="G3 (Bethesda)">
        <title>First Draft Assembly and Annotation of the Genome of a California Endemic Oak Quercus lobata Nee (Fagaceae).</title>
        <authorList>
            <person name="Sork V.L."/>
            <person name="Fitz-Gibbon S.T."/>
            <person name="Puiu D."/>
            <person name="Crepeau M."/>
            <person name="Gugger P.F."/>
            <person name="Sherman R."/>
            <person name="Stevens K."/>
            <person name="Langley C.H."/>
            <person name="Pellegrini M."/>
            <person name="Salzberg S.L."/>
        </authorList>
    </citation>
    <scope>NUCLEOTIDE SEQUENCE [LARGE SCALE GENOMIC DNA]</scope>
    <source>
        <strain evidence="8 9">cv. SW786</strain>
    </source>
</reference>
<evidence type="ECO:0000256" key="3">
    <source>
        <dbReference type="ARBA" id="ARBA00023002"/>
    </source>
</evidence>
<feature type="domain" description="Thioredoxin-like fold" evidence="7">
    <location>
        <begin position="634"/>
        <end position="730"/>
    </location>
</feature>
<dbReference type="Pfam" id="PF13905">
    <property type="entry name" value="Thioredoxin_8"/>
    <property type="match status" value="2"/>
</dbReference>
<dbReference type="SUPFAM" id="SSF57889">
    <property type="entry name" value="Cysteine-rich domain"/>
    <property type="match status" value="1"/>
</dbReference>
<dbReference type="SUPFAM" id="SSF52833">
    <property type="entry name" value="Thioredoxin-like"/>
    <property type="match status" value="2"/>
</dbReference>
<dbReference type="Proteomes" id="UP000594261">
    <property type="component" value="Chromosome 3"/>
</dbReference>
<dbReference type="InterPro" id="IPR036249">
    <property type="entry name" value="Thioredoxin-like_sf"/>
</dbReference>
<evidence type="ECO:0000256" key="6">
    <source>
        <dbReference type="ARBA" id="ARBA00047804"/>
    </source>
</evidence>
<evidence type="ECO:0000256" key="1">
    <source>
        <dbReference type="ARBA" id="ARBA00012612"/>
    </source>
</evidence>
<dbReference type="PANTHER" id="PTHR13871">
    <property type="entry name" value="THIOREDOXIN"/>
    <property type="match status" value="1"/>
</dbReference>
<protein>
    <recommendedName>
        <fullName evidence="1">protein-disulfide reductase</fullName>
        <ecNumber evidence="1">1.8.1.8</ecNumber>
    </recommendedName>
</protein>
<dbReference type="EC" id="1.8.1.8" evidence="1"/>
<dbReference type="InterPro" id="IPR012336">
    <property type="entry name" value="Thioredoxin-like_fold"/>
</dbReference>
<organism evidence="8 9">
    <name type="scientific">Quercus lobata</name>
    <name type="common">Valley oak</name>
    <dbReference type="NCBI Taxonomy" id="97700"/>
    <lineage>
        <taxon>Eukaryota</taxon>
        <taxon>Viridiplantae</taxon>
        <taxon>Streptophyta</taxon>
        <taxon>Embryophyta</taxon>
        <taxon>Tracheophyta</taxon>
        <taxon>Spermatophyta</taxon>
        <taxon>Magnoliopsida</taxon>
        <taxon>eudicotyledons</taxon>
        <taxon>Gunneridae</taxon>
        <taxon>Pentapetalae</taxon>
        <taxon>rosids</taxon>
        <taxon>fabids</taxon>
        <taxon>Fagales</taxon>
        <taxon>Fagaceae</taxon>
        <taxon>Quercus</taxon>
    </lineage>
</organism>
<evidence type="ECO:0000313" key="9">
    <source>
        <dbReference type="Proteomes" id="UP000594261"/>
    </source>
</evidence>
<feature type="domain" description="Thioredoxin-like fold" evidence="7">
    <location>
        <begin position="204"/>
        <end position="308"/>
    </location>
</feature>
<sequence>MAGEGVAVLDSDFQCDIKSLLATPQRDFLIRNNGEQVKIDSLSGKIIAILCGSFSPPYQHQQYFLNLVETYNEFSPRGEFEVVYSSRFDYGTFHEVLSYMPWLAVPNTEHETRTRIWEELKMAGIVNIVIVDASGKVLCKNAFEAVKEYGIEAYPFTPQRIKEIEEQEVAAQKDQSLMSLFVSRSLDFVITNDDRKVPVSELDGKMVGLYIRSVERPLFEFTPSLVEVYKILKERGENFEIVFVCLENENESDGLYKQDFESMPWYALPYQDRRCKKLARYFGFKPTTMYHTPARPPILVVIGSDGKILNQNVAEVVEEHGVEAYPFTLERLAELEEVGKAKQETQTLKSLLVSGNHDFLLGDGDTKVPVSDLSSKKMVPVSDLVGKTIVLVFLERCSENADSIVQELTELYDEIKEKDDAFEMILVPYNIDGHYDLNYYPPWYIRLTFPGLIVPFGDERIKSLSRKFKFYGNTMFVVLGPTGRTLRKEDAWDILTTHGAEAFPFTDDHLRDIEARFVQMAKGWPEEELHIEYCSSATYTYDIVLTRTGCYKCCMRRSCKVWPNEYGRGWTYFCKECNFYLHPECALKDYLENSVEEDEVYTTEQSLRSALFSCSCDFLISYNGNKVPISELEGKIVGLYFFSSSYKTTTEKDDFYCEVINLYENLKKREVNFEIVLVPLDVIYYDYKKYFGGTQWFSVPYKGKCREKLACYFHIPPETVLMIFGSDGKIVSSNAVSIIEKYGYNAFPFTSERYAELAGMVRARVEEQTLESVLISWEKDFVINKDGAKFPAIDLVGKNILLFFSDSDASGNFETEMVVDLLIEAYKEIKAKDDAFEVIHILDEGFAFDHLFLRVPWLGLPRGDRRIHHAQLAFQIQKRVDYPAMIALGPNGHPITRKAKDLILLYGADAYPFTDEHIVEVKAQTEEMAMDWPRKLKHGLHGNYDLVLQNIMLYSCKECTFGGVLWTSCCQGCNSKYHPNCALGKDVGAHKCELPCEYYFSSPKAERPCIMDDHT</sequence>
<dbReference type="Gene3D" id="3.40.30.10">
    <property type="entry name" value="Glutaredoxin"/>
    <property type="match status" value="5"/>
</dbReference>
<reference evidence="8" key="2">
    <citation type="submission" date="2021-01" db="UniProtKB">
        <authorList>
            <consortium name="EnsemblPlants"/>
        </authorList>
    </citation>
    <scope>IDENTIFICATION</scope>
</reference>
<keyword evidence="4" id="KW-0520">NAD</keyword>
<keyword evidence="3" id="KW-0560">Oxidoreductase</keyword>
<keyword evidence="2" id="KW-0677">Repeat</keyword>
<evidence type="ECO:0000256" key="4">
    <source>
        <dbReference type="ARBA" id="ARBA00023027"/>
    </source>
</evidence>
<evidence type="ECO:0000256" key="2">
    <source>
        <dbReference type="ARBA" id="ARBA00022737"/>
    </source>
</evidence>
<dbReference type="OMA" id="CSDTMAE"/>